<dbReference type="Pfam" id="PF08299">
    <property type="entry name" value="Bac_DnaA_C"/>
    <property type="match status" value="1"/>
</dbReference>
<dbReference type="InterPro" id="IPR010921">
    <property type="entry name" value="Trp_repressor/repl_initiator"/>
</dbReference>
<comment type="caution">
    <text evidence="3">The sequence shown here is derived from an EMBL/GenBank/DDBJ whole genome shotgun (WGS) entry which is preliminary data.</text>
</comment>
<protein>
    <submittedName>
        <fullName evidence="3">Helix-turn-helix domain-containing protein</fullName>
    </submittedName>
</protein>
<proteinExistence type="predicted"/>
<keyword evidence="4" id="KW-1185">Reference proteome</keyword>
<gene>
    <name evidence="3" type="ORF">ACFOEX_13010</name>
</gene>
<dbReference type="EMBL" id="JBHRUV010000098">
    <property type="protein sequence ID" value="MFC3267261.1"/>
    <property type="molecule type" value="Genomic_DNA"/>
</dbReference>
<organism evidence="3 4">
    <name type="scientific">Camelimonas abortus</name>
    <dbReference type="NCBI Taxonomy" id="1017184"/>
    <lineage>
        <taxon>Bacteria</taxon>
        <taxon>Pseudomonadati</taxon>
        <taxon>Pseudomonadota</taxon>
        <taxon>Alphaproteobacteria</taxon>
        <taxon>Hyphomicrobiales</taxon>
        <taxon>Chelatococcaceae</taxon>
        <taxon>Camelimonas</taxon>
    </lineage>
</organism>
<evidence type="ECO:0000256" key="1">
    <source>
        <dbReference type="SAM" id="MobiDB-lite"/>
    </source>
</evidence>
<name>A0ABV7LHD9_9HYPH</name>
<dbReference type="Proteomes" id="UP001595536">
    <property type="component" value="Unassembled WGS sequence"/>
</dbReference>
<evidence type="ECO:0000313" key="3">
    <source>
        <dbReference type="EMBL" id="MFC3267261.1"/>
    </source>
</evidence>
<dbReference type="Gene3D" id="1.10.1750.10">
    <property type="match status" value="1"/>
</dbReference>
<feature type="region of interest" description="Disordered" evidence="1">
    <location>
        <begin position="28"/>
        <end position="107"/>
    </location>
</feature>
<evidence type="ECO:0000259" key="2">
    <source>
        <dbReference type="SMART" id="SM00760"/>
    </source>
</evidence>
<feature type="domain" description="Chromosomal replication initiator DnaA C-terminal" evidence="2">
    <location>
        <begin position="155"/>
        <end position="224"/>
    </location>
</feature>
<dbReference type="InterPro" id="IPR013159">
    <property type="entry name" value="DnaA_C"/>
</dbReference>
<evidence type="ECO:0000313" key="4">
    <source>
        <dbReference type="Proteomes" id="UP001595536"/>
    </source>
</evidence>
<feature type="compositionally biased region" description="Basic and acidic residues" evidence="1">
    <location>
        <begin position="44"/>
        <end position="107"/>
    </location>
</feature>
<dbReference type="RefSeq" id="WP_376829166.1">
    <property type="nucleotide sequence ID" value="NZ_JBHLWR010000005.1"/>
</dbReference>
<dbReference type="SUPFAM" id="SSF48295">
    <property type="entry name" value="TrpR-like"/>
    <property type="match status" value="1"/>
</dbReference>
<reference evidence="4" key="1">
    <citation type="journal article" date="2019" name="Int. J. Syst. Evol. Microbiol.">
        <title>The Global Catalogue of Microorganisms (GCM) 10K type strain sequencing project: providing services to taxonomists for standard genome sequencing and annotation.</title>
        <authorList>
            <consortium name="The Broad Institute Genomics Platform"/>
            <consortium name="The Broad Institute Genome Sequencing Center for Infectious Disease"/>
            <person name="Wu L."/>
            <person name="Ma J."/>
        </authorList>
    </citation>
    <scope>NUCLEOTIDE SEQUENCE [LARGE SCALE GENOMIC DNA]</scope>
    <source>
        <strain evidence="4">CCM 7941</strain>
    </source>
</reference>
<sequence>MNAPIRFYTTAELMQLYGLVPTSVRADSARASDRAYKARKKAERKAAEERKERKRASDRAYKARKKAEREAALAAEAQRKAAEERAVRMAEERAQREAHRKARERERRRIKRAQALAERQRREMAEKLARTNAMLSDLRARGERDILLVGSAKWSLLDVEKAVCEHAGATRASLQAVAGRSPPLVNARHAIWFVARHGLLMSLTGIGMRMNRDHSSILYGIRRAAKAVERSGISLTQHAPNDAIRVYEALQSQDGRP</sequence>
<accession>A0ABV7LHD9</accession>
<dbReference type="SMART" id="SM00760">
    <property type="entry name" value="Bac_DnaA_C"/>
    <property type="match status" value="1"/>
</dbReference>